<evidence type="ECO:0000256" key="2">
    <source>
        <dbReference type="ARBA" id="ARBA00022490"/>
    </source>
</evidence>
<dbReference type="SUPFAM" id="SSF52540">
    <property type="entry name" value="P-loop containing nucleoside triphosphate hydrolases"/>
    <property type="match status" value="1"/>
</dbReference>
<keyword evidence="4" id="KW-0547">Nucleotide-binding</keyword>
<dbReference type="EMBL" id="JACGWO010000005">
    <property type="protein sequence ID" value="KAK4426726.1"/>
    <property type="molecule type" value="Genomic_DNA"/>
</dbReference>
<keyword evidence="2" id="KW-0963">Cytoplasm</keyword>
<dbReference type="PANTHER" id="PTHR45418:SF1">
    <property type="entry name" value="CANCER_TESTIS ANTIGEN 55"/>
    <property type="match status" value="1"/>
</dbReference>
<evidence type="ECO:0000259" key="3">
    <source>
        <dbReference type="Pfam" id="PF13086"/>
    </source>
</evidence>
<organism evidence="4 5">
    <name type="scientific">Sesamum alatum</name>
    <dbReference type="NCBI Taxonomy" id="300844"/>
    <lineage>
        <taxon>Eukaryota</taxon>
        <taxon>Viridiplantae</taxon>
        <taxon>Streptophyta</taxon>
        <taxon>Embryophyta</taxon>
        <taxon>Tracheophyta</taxon>
        <taxon>Spermatophyta</taxon>
        <taxon>Magnoliopsida</taxon>
        <taxon>eudicotyledons</taxon>
        <taxon>Gunneridae</taxon>
        <taxon>Pentapetalae</taxon>
        <taxon>asterids</taxon>
        <taxon>lamiids</taxon>
        <taxon>Lamiales</taxon>
        <taxon>Pedaliaceae</taxon>
        <taxon>Sesamum</taxon>
    </lineage>
</organism>
<feature type="domain" description="DNA2/NAM7 helicase helicase" evidence="3">
    <location>
        <begin position="112"/>
        <end position="180"/>
    </location>
</feature>
<dbReference type="GO" id="GO:0004386">
    <property type="term" value="F:helicase activity"/>
    <property type="evidence" value="ECO:0007669"/>
    <property type="project" value="UniProtKB-KW"/>
</dbReference>
<dbReference type="AlphaFoldDB" id="A0AAE2CLL7"/>
<dbReference type="Proteomes" id="UP001293254">
    <property type="component" value="Unassembled WGS sequence"/>
</dbReference>
<name>A0AAE2CLL7_9LAMI</name>
<evidence type="ECO:0000313" key="4">
    <source>
        <dbReference type="EMBL" id="KAK4426726.1"/>
    </source>
</evidence>
<keyword evidence="4" id="KW-0378">Hydrolase</keyword>
<gene>
    <name evidence="4" type="ORF">Salat_1441300</name>
</gene>
<keyword evidence="4" id="KW-0067">ATP-binding</keyword>
<reference evidence="4" key="2">
    <citation type="journal article" date="2024" name="Plant">
        <title>Genomic evolution and insights into agronomic trait innovations of Sesamum species.</title>
        <authorList>
            <person name="Miao H."/>
            <person name="Wang L."/>
            <person name="Qu L."/>
            <person name="Liu H."/>
            <person name="Sun Y."/>
            <person name="Le M."/>
            <person name="Wang Q."/>
            <person name="Wei S."/>
            <person name="Zheng Y."/>
            <person name="Lin W."/>
            <person name="Duan Y."/>
            <person name="Cao H."/>
            <person name="Xiong S."/>
            <person name="Wang X."/>
            <person name="Wei L."/>
            <person name="Li C."/>
            <person name="Ma Q."/>
            <person name="Ju M."/>
            <person name="Zhao R."/>
            <person name="Li G."/>
            <person name="Mu C."/>
            <person name="Tian Q."/>
            <person name="Mei H."/>
            <person name="Zhang T."/>
            <person name="Gao T."/>
            <person name="Zhang H."/>
        </authorList>
    </citation>
    <scope>NUCLEOTIDE SEQUENCE</scope>
    <source>
        <strain evidence="4">3651</strain>
    </source>
</reference>
<protein>
    <submittedName>
        <fullName evidence="4">RNA helicase SDE3</fullName>
    </submittedName>
</protein>
<accession>A0AAE2CLL7</accession>
<sequence>MNDVEKILACNRGFPYMIYGPLGTGNTMTLIEAILQIYNNKRNVRILVCAPSNSALDHILEILSEKSTNIQKNEIFRLNAYTHPFEDVNPSYIEFCCVEDSIFQCPSDSDLMQYRIIISTYTSASLLYAKGIRRGYFSYLFLDEVGQASEPETMVPLSHLYSKDTLVVLVGDPMQLRAVLYECGRTQTGTSSYGIVWTMVPMKVANSLKGRFSVRKVPKTMNAQRHSTWIISNLLKYNGVKKQTIGSLLKINGVAKVTGNLLKVSGFS</sequence>
<dbReference type="GO" id="GO:0005737">
    <property type="term" value="C:cytoplasm"/>
    <property type="evidence" value="ECO:0007669"/>
    <property type="project" value="UniProtKB-SubCell"/>
</dbReference>
<dbReference type="Pfam" id="PF13086">
    <property type="entry name" value="AAA_11"/>
    <property type="match status" value="2"/>
</dbReference>
<evidence type="ECO:0000313" key="5">
    <source>
        <dbReference type="Proteomes" id="UP001293254"/>
    </source>
</evidence>
<dbReference type="InterPro" id="IPR027417">
    <property type="entry name" value="P-loop_NTPase"/>
</dbReference>
<feature type="domain" description="DNA2/NAM7 helicase helicase" evidence="3">
    <location>
        <begin position="16"/>
        <end position="82"/>
    </location>
</feature>
<keyword evidence="4" id="KW-0347">Helicase</keyword>
<dbReference type="Gene3D" id="3.40.50.300">
    <property type="entry name" value="P-loop containing nucleotide triphosphate hydrolases"/>
    <property type="match status" value="1"/>
</dbReference>
<dbReference type="PANTHER" id="PTHR45418">
    <property type="entry name" value="CANCER/TESTIS ANTIGEN 55"/>
    <property type="match status" value="1"/>
</dbReference>
<dbReference type="InterPro" id="IPR041677">
    <property type="entry name" value="DNA2/NAM7_AAA_11"/>
</dbReference>
<keyword evidence="5" id="KW-1185">Reference proteome</keyword>
<comment type="caution">
    <text evidence="4">The sequence shown here is derived from an EMBL/GenBank/DDBJ whole genome shotgun (WGS) entry which is preliminary data.</text>
</comment>
<reference evidence="4" key="1">
    <citation type="submission" date="2020-06" db="EMBL/GenBank/DDBJ databases">
        <authorList>
            <person name="Li T."/>
            <person name="Hu X."/>
            <person name="Zhang T."/>
            <person name="Song X."/>
            <person name="Zhang H."/>
            <person name="Dai N."/>
            <person name="Sheng W."/>
            <person name="Hou X."/>
            <person name="Wei L."/>
        </authorList>
    </citation>
    <scope>NUCLEOTIDE SEQUENCE</scope>
    <source>
        <strain evidence="4">3651</strain>
        <tissue evidence="4">Leaf</tissue>
    </source>
</reference>
<evidence type="ECO:0000256" key="1">
    <source>
        <dbReference type="ARBA" id="ARBA00004496"/>
    </source>
</evidence>
<comment type="subcellular location">
    <subcellularLocation>
        <location evidence="1">Cytoplasm</location>
    </subcellularLocation>
</comment>
<proteinExistence type="predicted"/>